<organism evidence="3 4">
    <name type="scientific">Streptomyces naganishii JCM 4654</name>
    <dbReference type="NCBI Taxonomy" id="1306179"/>
    <lineage>
        <taxon>Bacteria</taxon>
        <taxon>Bacillati</taxon>
        <taxon>Actinomycetota</taxon>
        <taxon>Actinomycetes</taxon>
        <taxon>Kitasatosporales</taxon>
        <taxon>Streptomycetaceae</taxon>
        <taxon>Streptomyces</taxon>
    </lineage>
</organism>
<keyword evidence="2" id="KW-1133">Transmembrane helix</keyword>
<comment type="caution">
    <text evidence="3">The sequence shown here is derived from an EMBL/GenBank/DDBJ whole genome shotgun (WGS) entry which is preliminary data.</text>
</comment>
<gene>
    <name evidence="3" type="ORF">GCM10010508_08530</name>
</gene>
<protein>
    <submittedName>
        <fullName evidence="3">Uncharacterized protein</fullName>
    </submittedName>
</protein>
<reference evidence="3" key="2">
    <citation type="submission" date="2020-09" db="EMBL/GenBank/DDBJ databases">
        <authorList>
            <person name="Sun Q."/>
            <person name="Ohkuma M."/>
        </authorList>
    </citation>
    <scope>NUCLEOTIDE SEQUENCE</scope>
    <source>
        <strain evidence="3">JCM 4654</strain>
    </source>
</reference>
<dbReference type="AlphaFoldDB" id="A0A919CTD8"/>
<evidence type="ECO:0000256" key="1">
    <source>
        <dbReference type="SAM" id="MobiDB-lite"/>
    </source>
</evidence>
<evidence type="ECO:0000313" key="4">
    <source>
        <dbReference type="Proteomes" id="UP000608955"/>
    </source>
</evidence>
<dbReference type="EMBL" id="BMVF01000002">
    <property type="protein sequence ID" value="GHD85304.1"/>
    <property type="molecule type" value="Genomic_DNA"/>
</dbReference>
<feature type="transmembrane region" description="Helical" evidence="2">
    <location>
        <begin position="28"/>
        <end position="49"/>
    </location>
</feature>
<evidence type="ECO:0000313" key="3">
    <source>
        <dbReference type="EMBL" id="GHD85304.1"/>
    </source>
</evidence>
<feature type="region of interest" description="Disordered" evidence="1">
    <location>
        <begin position="1"/>
        <end position="20"/>
    </location>
</feature>
<keyword evidence="2" id="KW-0472">Membrane</keyword>
<evidence type="ECO:0000256" key="2">
    <source>
        <dbReference type="SAM" id="Phobius"/>
    </source>
</evidence>
<name>A0A919CTD8_9ACTN</name>
<feature type="compositionally biased region" description="Polar residues" evidence="1">
    <location>
        <begin position="7"/>
        <end position="20"/>
    </location>
</feature>
<accession>A0A919CTD8</accession>
<proteinExistence type="predicted"/>
<sequence>MPAGPTDATTTPRPVTQSEPVTGRMLRILPLGGGLVLIGLGLALAFVALRLRRS</sequence>
<keyword evidence="2" id="KW-0812">Transmembrane</keyword>
<reference evidence="3" key="1">
    <citation type="journal article" date="2014" name="Int. J. Syst. Evol. Microbiol.">
        <title>Complete genome sequence of Corynebacterium casei LMG S-19264T (=DSM 44701T), isolated from a smear-ripened cheese.</title>
        <authorList>
            <consortium name="US DOE Joint Genome Institute (JGI-PGF)"/>
            <person name="Walter F."/>
            <person name="Albersmeier A."/>
            <person name="Kalinowski J."/>
            <person name="Ruckert C."/>
        </authorList>
    </citation>
    <scope>NUCLEOTIDE SEQUENCE</scope>
    <source>
        <strain evidence="3">JCM 4654</strain>
    </source>
</reference>
<keyword evidence="4" id="KW-1185">Reference proteome</keyword>
<dbReference type="Proteomes" id="UP000608955">
    <property type="component" value="Unassembled WGS sequence"/>
</dbReference>